<dbReference type="EMBL" id="JADEWZ010000022">
    <property type="protein sequence ID" value="MBE9117241.1"/>
    <property type="molecule type" value="Genomic_DNA"/>
</dbReference>
<keyword evidence="1" id="KW-0812">Transmembrane</keyword>
<protein>
    <submittedName>
        <fullName evidence="2">Uncharacterized protein</fullName>
    </submittedName>
</protein>
<organism evidence="2 3">
    <name type="scientific">Lusitaniella coriacea LEGE 07157</name>
    <dbReference type="NCBI Taxonomy" id="945747"/>
    <lineage>
        <taxon>Bacteria</taxon>
        <taxon>Bacillati</taxon>
        <taxon>Cyanobacteriota</taxon>
        <taxon>Cyanophyceae</taxon>
        <taxon>Spirulinales</taxon>
        <taxon>Lusitaniellaceae</taxon>
        <taxon>Lusitaniella</taxon>
    </lineage>
</organism>
<evidence type="ECO:0000313" key="3">
    <source>
        <dbReference type="Proteomes" id="UP000654482"/>
    </source>
</evidence>
<proteinExistence type="predicted"/>
<dbReference type="Proteomes" id="UP000654482">
    <property type="component" value="Unassembled WGS sequence"/>
</dbReference>
<keyword evidence="3" id="KW-1185">Reference proteome</keyword>
<keyword evidence="1" id="KW-0472">Membrane</keyword>
<keyword evidence="1" id="KW-1133">Transmembrane helix</keyword>
<gene>
    <name evidence="2" type="ORF">IQ249_15175</name>
</gene>
<evidence type="ECO:0000256" key="1">
    <source>
        <dbReference type="SAM" id="Phobius"/>
    </source>
</evidence>
<dbReference type="AlphaFoldDB" id="A0A8J7DXQ7"/>
<sequence>MRLLFRLKVFDEALIDGKELSVWEVFIPTRRGWKRAQTGKIYDRKWLEEKKAKEKKAFVALVVAAFSVVCVYLWYRGT</sequence>
<evidence type="ECO:0000313" key="2">
    <source>
        <dbReference type="EMBL" id="MBE9117241.1"/>
    </source>
</evidence>
<feature type="transmembrane region" description="Helical" evidence="1">
    <location>
        <begin position="57"/>
        <end position="75"/>
    </location>
</feature>
<accession>A0A8J7DXQ7</accession>
<comment type="caution">
    <text evidence="2">The sequence shown here is derived from an EMBL/GenBank/DDBJ whole genome shotgun (WGS) entry which is preliminary data.</text>
</comment>
<dbReference type="RefSeq" id="WP_194030329.1">
    <property type="nucleotide sequence ID" value="NZ_JADEWZ010000022.1"/>
</dbReference>
<name>A0A8J7DXQ7_9CYAN</name>
<reference evidence="2" key="1">
    <citation type="submission" date="2020-10" db="EMBL/GenBank/DDBJ databases">
        <authorList>
            <person name="Castelo-Branco R."/>
            <person name="Eusebio N."/>
            <person name="Adriana R."/>
            <person name="Vieira A."/>
            <person name="Brugerolle De Fraissinette N."/>
            <person name="Rezende De Castro R."/>
            <person name="Schneider M.P."/>
            <person name="Vasconcelos V."/>
            <person name="Leao P.N."/>
        </authorList>
    </citation>
    <scope>NUCLEOTIDE SEQUENCE</scope>
    <source>
        <strain evidence="2">LEGE 07157</strain>
    </source>
</reference>